<evidence type="ECO:0000313" key="2">
    <source>
        <dbReference type="EMBL" id="RXK62203.1"/>
    </source>
</evidence>
<comment type="caution">
    <text evidence="2">The sequence shown here is derived from an EMBL/GenBank/DDBJ whole genome shotgun (WGS) entry which is preliminary data.</text>
</comment>
<keyword evidence="3" id="KW-1185">Reference proteome</keyword>
<dbReference type="Pfam" id="PF26622">
    <property type="entry name" value="DUF8199"/>
    <property type="match status" value="1"/>
</dbReference>
<evidence type="ECO:0008006" key="4">
    <source>
        <dbReference type="Google" id="ProtNLM"/>
    </source>
</evidence>
<proteinExistence type="predicted"/>
<gene>
    <name evidence="2" type="ORF">ESA94_04105</name>
</gene>
<organism evidence="2 3">
    <name type="scientific">Lacibacter luteus</name>
    <dbReference type="NCBI Taxonomy" id="2508719"/>
    <lineage>
        <taxon>Bacteria</taxon>
        <taxon>Pseudomonadati</taxon>
        <taxon>Bacteroidota</taxon>
        <taxon>Chitinophagia</taxon>
        <taxon>Chitinophagales</taxon>
        <taxon>Chitinophagaceae</taxon>
        <taxon>Lacibacter</taxon>
    </lineage>
</organism>
<dbReference type="NCBIfam" id="NF047658">
    <property type="entry name" value="HYC_CC_PP"/>
    <property type="match status" value="1"/>
</dbReference>
<keyword evidence="1" id="KW-0732">Signal</keyword>
<dbReference type="RefSeq" id="WP_129129574.1">
    <property type="nucleotide sequence ID" value="NZ_SDHW01000001.1"/>
</dbReference>
<dbReference type="Proteomes" id="UP000290204">
    <property type="component" value="Unassembled WGS sequence"/>
</dbReference>
<evidence type="ECO:0000256" key="1">
    <source>
        <dbReference type="SAM" id="SignalP"/>
    </source>
</evidence>
<dbReference type="EMBL" id="SDHW01000001">
    <property type="protein sequence ID" value="RXK62203.1"/>
    <property type="molecule type" value="Genomic_DNA"/>
</dbReference>
<feature type="signal peptide" evidence="1">
    <location>
        <begin position="1"/>
        <end position="19"/>
    </location>
</feature>
<sequence>MKKLIIAILAILYIGTASGATVQLHYCMGKLVNMSIGHDDSNTCDNCGMEKDGKGKNDCCKDEQKQIKLEKDQKVAESFQAMQLIATAIPVSSIVYTLPHVTSVTEENPRSNAPPLTDATSLYIRNCTFRI</sequence>
<dbReference type="InterPro" id="IPR058512">
    <property type="entry name" value="DUF8199"/>
</dbReference>
<reference evidence="2 3" key="1">
    <citation type="submission" date="2019-01" db="EMBL/GenBank/DDBJ databases">
        <title>Lacibacter sp. strain TTM-7.</title>
        <authorList>
            <person name="Chen W.-M."/>
        </authorList>
    </citation>
    <scope>NUCLEOTIDE SEQUENCE [LARGE SCALE GENOMIC DNA]</scope>
    <source>
        <strain evidence="2 3">TTM-7</strain>
    </source>
</reference>
<dbReference type="AlphaFoldDB" id="A0A4Q1CMF4"/>
<dbReference type="OrthoDB" id="676308at2"/>
<evidence type="ECO:0000313" key="3">
    <source>
        <dbReference type="Proteomes" id="UP000290204"/>
    </source>
</evidence>
<feature type="chain" id="PRO_5020616807" description="Secreted protein" evidence="1">
    <location>
        <begin position="20"/>
        <end position="131"/>
    </location>
</feature>
<dbReference type="InterPro" id="IPR058060">
    <property type="entry name" value="HYC_CC_PP"/>
</dbReference>
<accession>A0A4Q1CMF4</accession>
<name>A0A4Q1CMF4_9BACT</name>
<protein>
    <recommendedName>
        <fullName evidence="4">Secreted protein</fullName>
    </recommendedName>
</protein>